<evidence type="ECO:0000256" key="4">
    <source>
        <dbReference type="PIRSR" id="PIRSR603782-2"/>
    </source>
</evidence>
<evidence type="ECO:0000256" key="3">
    <source>
        <dbReference type="PIRSR" id="PIRSR603782-1"/>
    </source>
</evidence>
<dbReference type="Proteomes" id="UP000290649">
    <property type="component" value="Unassembled WGS sequence"/>
</dbReference>
<evidence type="ECO:0000256" key="2">
    <source>
        <dbReference type="ARBA" id="ARBA00023008"/>
    </source>
</evidence>
<reference evidence="6 7" key="1">
    <citation type="journal article" date="2019" name="Int. J. Syst. Evol. Microbiol.">
        <title>Anaerobacillus alkaliphilus sp. nov., a novel alkaliphilic and moderately halophilic bacterium.</title>
        <authorList>
            <person name="Borsodi A.K."/>
            <person name="Aszalos J.M."/>
            <person name="Bihari P."/>
            <person name="Nagy I."/>
            <person name="Schumann P."/>
            <person name="Sproer C."/>
            <person name="Kovacs A.L."/>
            <person name="Boka K."/>
            <person name="Dobosy P."/>
            <person name="Ovari M."/>
            <person name="Szili-Kovacs T."/>
            <person name="Toth E."/>
        </authorList>
    </citation>
    <scope>NUCLEOTIDE SEQUENCE [LARGE SCALE GENOMIC DNA]</scope>
    <source>
        <strain evidence="6 7">B16-10</strain>
    </source>
</reference>
<comment type="similarity">
    <text evidence="1">Belongs to the SCO1/2 family.</text>
</comment>
<dbReference type="EMBL" id="QOUX01000047">
    <property type="protein sequence ID" value="RXI96241.1"/>
    <property type="molecule type" value="Genomic_DNA"/>
</dbReference>
<evidence type="ECO:0000256" key="1">
    <source>
        <dbReference type="ARBA" id="ARBA00010996"/>
    </source>
</evidence>
<dbReference type="OrthoDB" id="8550465at2"/>
<keyword evidence="4" id="KW-1015">Disulfide bond</keyword>
<dbReference type="PANTHER" id="PTHR12151">
    <property type="entry name" value="ELECTRON TRANSPORT PROTIN SCO1/SENC FAMILY MEMBER"/>
    <property type="match status" value="1"/>
</dbReference>
<dbReference type="InterPro" id="IPR036249">
    <property type="entry name" value="Thioredoxin-like_sf"/>
</dbReference>
<feature type="binding site" evidence="3">
    <location>
        <position position="85"/>
    </location>
    <ligand>
        <name>Cu cation</name>
        <dbReference type="ChEBI" id="CHEBI:23378"/>
    </ligand>
</feature>
<dbReference type="RefSeq" id="WP_129080220.1">
    <property type="nucleotide sequence ID" value="NZ_QOUX01000047.1"/>
</dbReference>
<feature type="disulfide bond" description="Redox-active" evidence="4">
    <location>
        <begin position="81"/>
        <end position="85"/>
    </location>
</feature>
<dbReference type="PROSITE" id="PS51257">
    <property type="entry name" value="PROKAR_LIPOPROTEIN"/>
    <property type="match status" value="1"/>
</dbReference>
<evidence type="ECO:0000259" key="5">
    <source>
        <dbReference type="PROSITE" id="PS51352"/>
    </source>
</evidence>
<dbReference type="InterPro" id="IPR003782">
    <property type="entry name" value="SCO1/SenC"/>
</dbReference>
<keyword evidence="2 3" id="KW-0186">Copper</keyword>
<keyword evidence="7" id="KW-1185">Reference proteome</keyword>
<dbReference type="AlphaFoldDB" id="A0A4Q0VL90"/>
<gene>
    <name evidence="6" type="ORF">DS745_21105</name>
</gene>
<keyword evidence="3" id="KW-0479">Metal-binding</keyword>
<dbReference type="PANTHER" id="PTHR12151:SF25">
    <property type="entry name" value="LINALOOL DEHYDRATASE_ISOMERASE DOMAIN-CONTAINING PROTEIN"/>
    <property type="match status" value="1"/>
</dbReference>
<feature type="binding site" evidence="3">
    <location>
        <position position="171"/>
    </location>
    <ligand>
        <name>Cu cation</name>
        <dbReference type="ChEBI" id="CHEBI:23378"/>
    </ligand>
</feature>
<dbReference type="Pfam" id="PF02630">
    <property type="entry name" value="SCO1-SenC"/>
    <property type="match status" value="1"/>
</dbReference>
<feature type="binding site" evidence="3">
    <location>
        <position position="81"/>
    </location>
    <ligand>
        <name>Cu cation</name>
        <dbReference type="ChEBI" id="CHEBI:23378"/>
    </ligand>
</feature>
<feature type="domain" description="Thioredoxin" evidence="5">
    <location>
        <begin position="43"/>
        <end position="205"/>
    </location>
</feature>
<dbReference type="SUPFAM" id="SSF52833">
    <property type="entry name" value="Thioredoxin-like"/>
    <property type="match status" value="1"/>
</dbReference>
<name>A0A4Q0VL90_9BACI</name>
<dbReference type="Gene3D" id="3.40.30.10">
    <property type="entry name" value="Glutaredoxin"/>
    <property type="match status" value="1"/>
</dbReference>
<dbReference type="GO" id="GO:0046872">
    <property type="term" value="F:metal ion binding"/>
    <property type="evidence" value="ECO:0007669"/>
    <property type="project" value="UniProtKB-KW"/>
</dbReference>
<dbReference type="CDD" id="cd02968">
    <property type="entry name" value="SCO"/>
    <property type="match status" value="1"/>
</dbReference>
<organism evidence="6 7">
    <name type="scientific">Anaerobacillus alkaliphilus</name>
    <dbReference type="NCBI Taxonomy" id="1548597"/>
    <lineage>
        <taxon>Bacteria</taxon>
        <taxon>Bacillati</taxon>
        <taxon>Bacillota</taxon>
        <taxon>Bacilli</taxon>
        <taxon>Bacillales</taxon>
        <taxon>Bacillaceae</taxon>
        <taxon>Anaerobacillus</taxon>
    </lineage>
</organism>
<accession>A0A4Q0VL90</accession>
<dbReference type="PROSITE" id="PS51352">
    <property type="entry name" value="THIOREDOXIN_2"/>
    <property type="match status" value="1"/>
</dbReference>
<evidence type="ECO:0000313" key="7">
    <source>
        <dbReference type="Proteomes" id="UP000290649"/>
    </source>
</evidence>
<proteinExistence type="inferred from homology"/>
<dbReference type="InterPro" id="IPR013766">
    <property type="entry name" value="Thioredoxin_domain"/>
</dbReference>
<comment type="caution">
    <text evidence="6">The sequence shown here is derived from an EMBL/GenBank/DDBJ whole genome shotgun (WGS) entry which is preliminary data.</text>
</comment>
<evidence type="ECO:0000313" key="6">
    <source>
        <dbReference type="EMBL" id="RXI96241.1"/>
    </source>
</evidence>
<protein>
    <submittedName>
        <fullName evidence="6">SCO family protein</fullName>
    </submittedName>
</protein>
<sequence>MIGSKHNRIALVVVLLFGCILYYVGTDGFRAFTAETARFNQLMKTQPQFPDVTFVDSNERVYSFSEFENKHVFITFMYTACTTVCWQLESNMGHVYDRIPKQYLSEDIVFLSISFDPERDDPATLDQYKDYFGSDGETWRMATIPDQAELDNLLKEFGVIVIPNGNGDFMHNSAFYLVNRQGTLTSIMDFTNIEDAVSTVSSILESDKGE</sequence>